<dbReference type="Pfam" id="PF03083">
    <property type="entry name" value="MtN3_slv"/>
    <property type="match status" value="2"/>
</dbReference>
<keyword evidence="9 12" id="KW-0472">Membrane</keyword>
<protein>
    <recommendedName>
        <fullName evidence="12">Bidirectional sugar transporter SWEET</fullName>
    </recommendedName>
</protein>
<evidence type="ECO:0000256" key="5">
    <source>
        <dbReference type="ARBA" id="ARBA00022597"/>
    </source>
</evidence>
<feature type="transmembrane region" description="Helical" evidence="12">
    <location>
        <begin position="71"/>
        <end position="93"/>
    </location>
</feature>
<dbReference type="FunFam" id="1.20.1280.290:FF:000001">
    <property type="entry name" value="Bidirectional sugar transporter SWEET"/>
    <property type="match status" value="1"/>
</dbReference>
<dbReference type="PANTHER" id="PTHR10791">
    <property type="entry name" value="RAG1-ACTIVATING PROTEIN 1"/>
    <property type="match status" value="1"/>
</dbReference>
<dbReference type="InterPro" id="IPR004316">
    <property type="entry name" value="SWEET_rpt"/>
</dbReference>
<evidence type="ECO:0000256" key="2">
    <source>
        <dbReference type="ARBA" id="ARBA00007809"/>
    </source>
</evidence>
<keyword evidence="4" id="KW-1003">Cell membrane</keyword>
<evidence type="ECO:0000313" key="14">
    <source>
        <dbReference type="Proteomes" id="UP000236161"/>
    </source>
</evidence>
<evidence type="ECO:0000256" key="9">
    <source>
        <dbReference type="ARBA" id="ARBA00023136"/>
    </source>
</evidence>
<dbReference type="GO" id="GO:0005886">
    <property type="term" value="C:plasma membrane"/>
    <property type="evidence" value="ECO:0007669"/>
    <property type="project" value="UniProtKB-SubCell"/>
</dbReference>
<evidence type="ECO:0000313" key="13">
    <source>
        <dbReference type="EMBL" id="PKA49757.1"/>
    </source>
</evidence>
<dbReference type="FunFam" id="1.20.1280.290:FF:000002">
    <property type="entry name" value="Bidirectional sugar transporter SWEET"/>
    <property type="match status" value="1"/>
</dbReference>
<dbReference type="InterPro" id="IPR047664">
    <property type="entry name" value="SWEET"/>
</dbReference>
<evidence type="ECO:0000256" key="1">
    <source>
        <dbReference type="ARBA" id="ARBA00004651"/>
    </source>
</evidence>
<evidence type="ECO:0000256" key="3">
    <source>
        <dbReference type="ARBA" id="ARBA00022448"/>
    </source>
</evidence>
<keyword evidence="6 12" id="KW-0812">Transmembrane</keyword>
<comment type="function">
    <text evidence="10">Mediates both low-affinity uptake and efflux of sugar across the plasma membrane.</text>
</comment>
<dbReference type="PANTHER" id="PTHR10791:SF30">
    <property type="entry name" value="SUGAR TRANSPORTER SWEET1"/>
    <property type="match status" value="1"/>
</dbReference>
<gene>
    <name evidence="13" type="primary">SWEET6A</name>
    <name evidence="13" type="ORF">AXF42_Ash004298</name>
</gene>
<sequence>MVTADEARSIVGIIGNVISFCLFLSPLPTFRKIWKRKSVENFSPIPYVVTLLNCMLWVFYGLPVVHPHSLLVVTINGTGIVLEAIYISIFLVFSPNNKRMMVVKYLGVELLFMGVIIGGVLGGAHTHEKRSIIVGVICVIVGTCMYASPLSVMKLVIQTKSVKYMPFYLSLAAFLNGVCWTVYALIHFDIFLTIPNGLGALLGLAQLILYACYYSSAPGDERKPELQLPTQNPAVLAANS</sequence>
<comment type="similarity">
    <text evidence="2 12">Belongs to the SWEET sugar transporter family.</text>
</comment>
<comment type="subcellular location">
    <subcellularLocation>
        <location evidence="1 12">Cell membrane</location>
        <topology evidence="1 12">Multi-pass membrane protein</topology>
    </subcellularLocation>
</comment>
<feature type="transmembrane region" description="Helical" evidence="12">
    <location>
        <begin position="45"/>
        <end position="65"/>
    </location>
</feature>
<keyword evidence="8 12" id="KW-1133">Transmembrane helix</keyword>
<name>A0A2I0A2K2_9ASPA</name>
<feature type="transmembrane region" description="Helical" evidence="12">
    <location>
        <begin position="105"/>
        <end position="126"/>
    </location>
</feature>
<comment type="subunit">
    <text evidence="11">Forms homooligomers and/or heterooligomers.</text>
</comment>
<evidence type="ECO:0000256" key="8">
    <source>
        <dbReference type="ARBA" id="ARBA00022989"/>
    </source>
</evidence>
<evidence type="ECO:0000256" key="10">
    <source>
        <dbReference type="ARBA" id="ARBA00037238"/>
    </source>
</evidence>
<evidence type="ECO:0000256" key="7">
    <source>
        <dbReference type="ARBA" id="ARBA00022737"/>
    </source>
</evidence>
<proteinExistence type="inferred from homology"/>
<dbReference type="Gene3D" id="1.20.1280.290">
    <property type="match status" value="2"/>
</dbReference>
<evidence type="ECO:0000256" key="4">
    <source>
        <dbReference type="ARBA" id="ARBA00022475"/>
    </source>
</evidence>
<reference evidence="13 14" key="1">
    <citation type="journal article" date="2017" name="Nature">
        <title>The Apostasia genome and the evolution of orchids.</title>
        <authorList>
            <person name="Zhang G.Q."/>
            <person name="Liu K.W."/>
            <person name="Li Z."/>
            <person name="Lohaus R."/>
            <person name="Hsiao Y.Y."/>
            <person name="Niu S.C."/>
            <person name="Wang J.Y."/>
            <person name="Lin Y.C."/>
            <person name="Xu Q."/>
            <person name="Chen L.J."/>
            <person name="Yoshida K."/>
            <person name="Fujiwara S."/>
            <person name="Wang Z.W."/>
            <person name="Zhang Y.Q."/>
            <person name="Mitsuda N."/>
            <person name="Wang M."/>
            <person name="Liu G.H."/>
            <person name="Pecoraro L."/>
            <person name="Huang H.X."/>
            <person name="Xiao X.J."/>
            <person name="Lin M."/>
            <person name="Wu X.Y."/>
            <person name="Wu W.L."/>
            <person name="Chen Y.Y."/>
            <person name="Chang S.B."/>
            <person name="Sakamoto S."/>
            <person name="Ohme-Takagi M."/>
            <person name="Yagi M."/>
            <person name="Zeng S.J."/>
            <person name="Shen C.Y."/>
            <person name="Yeh C.M."/>
            <person name="Luo Y.B."/>
            <person name="Tsai W.C."/>
            <person name="Van de Peer Y."/>
            <person name="Liu Z.J."/>
        </authorList>
    </citation>
    <scope>NUCLEOTIDE SEQUENCE [LARGE SCALE GENOMIC DNA]</scope>
    <source>
        <strain evidence="14">cv. Shenzhen</strain>
        <tissue evidence="13">Stem</tissue>
    </source>
</reference>
<feature type="transmembrane region" description="Helical" evidence="12">
    <location>
        <begin position="132"/>
        <end position="153"/>
    </location>
</feature>
<accession>A0A2I0A2K2</accession>
<feature type="transmembrane region" description="Helical" evidence="12">
    <location>
        <begin position="165"/>
        <end position="186"/>
    </location>
</feature>
<keyword evidence="7" id="KW-0677">Repeat</keyword>
<evidence type="ECO:0000256" key="12">
    <source>
        <dbReference type="RuleBase" id="RU910715"/>
    </source>
</evidence>
<dbReference type="EMBL" id="KZ452037">
    <property type="protein sequence ID" value="PKA49757.1"/>
    <property type="molecule type" value="Genomic_DNA"/>
</dbReference>
<dbReference type="OrthoDB" id="409725at2759"/>
<comment type="function">
    <text evidence="12">Mediates both low-affinity uptake and efflux of sugar across the membrane.</text>
</comment>
<feature type="transmembrane region" description="Helical" evidence="12">
    <location>
        <begin position="6"/>
        <end position="24"/>
    </location>
</feature>
<keyword evidence="5 12" id="KW-0762">Sugar transport</keyword>
<feature type="transmembrane region" description="Helical" evidence="12">
    <location>
        <begin position="192"/>
        <end position="213"/>
    </location>
</feature>
<evidence type="ECO:0000256" key="6">
    <source>
        <dbReference type="ARBA" id="ARBA00022692"/>
    </source>
</evidence>
<evidence type="ECO:0000256" key="11">
    <source>
        <dbReference type="ARBA" id="ARBA00038715"/>
    </source>
</evidence>
<dbReference type="AlphaFoldDB" id="A0A2I0A2K2"/>
<keyword evidence="3 12" id="KW-0813">Transport</keyword>
<dbReference type="Proteomes" id="UP000236161">
    <property type="component" value="Unassembled WGS sequence"/>
</dbReference>
<organism evidence="13 14">
    <name type="scientific">Apostasia shenzhenica</name>
    <dbReference type="NCBI Taxonomy" id="1088818"/>
    <lineage>
        <taxon>Eukaryota</taxon>
        <taxon>Viridiplantae</taxon>
        <taxon>Streptophyta</taxon>
        <taxon>Embryophyta</taxon>
        <taxon>Tracheophyta</taxon>
        <taxon>Spermatophyta</taxon>
        <taxon>Magnoliopsida</taxon>
        <taxon>Liliopsida</taxon>
        <taxon>Asparagales</taxon>
        <taxon>Orchidaceae</taxon>
        <taxon>Apostasioideae</taxon>
        <taxon>Apostasia</taxon>
    </lineage>
</organism>
<keyword evidence="14" id="KW-1185">Reference proteome</keyword>
<dbReference type="GO" id="GO:0051119">
    <property type="term" value="F:sugar transmembrane transporter activity"/>
    <property type="evidence" value="ECO:0007669"/>
    <property type="project" value="InterPro"/>
</dbReference>